<keyword evidence="2" id="KW-1185">Reference proteome</keyword>
<comment type="caution">
    <text evidence="1">The sequence shown here is derived from an EMBL/GenBank/DDBJ whole genome shotgun (WGS) entry which is preliminary data.</text>
</comment>
<gene>
    <name evidence="1" type="ORF">VP01_3751g3</name>
</gene>
<proteinExistence type="predicted"/>
<dbReference type="AlphaFoldDB" id="A0A0L6UVR7"/>
<name>A0A0L6UVR7_9BASI</name>
<organism evidence="1 2">
    <name type="scientific">Puccinia sorghi</name>
    <dbReference type="NCBI Taxonomy" id="27349"/>
    <lineage>
        <taxon>Eukaryota</taxon>
        <taxon>Fungi</taxon>
        <taxon>Dikarya</taxon>
        <taxon>Basidiomycota</taxon>
        <taxon>Pucciniomycotina</taxon>
        <taxon>Pucciniomycetes</taxon>
        <taxon>Pucciniales</taxon>
        <taxon>Pucciniaceae</taxon>
        <taxon>Puccinia</taxon>
    </lineage>
</organism>
<dbReference type="Proteomes" id="UP000037035">
    <property type="component" value="Unassembled WGS sequence"/>
</dbReference>
<dbReference type="VEuPathDB" id="FungiDB:VP01_3751g3"/>
<sequence>MTSISLRHSITVDVSKYLGELEIRVKSYKDNVMAVHATKHYDLIRVEHAQGCRE</sequence>
<accession>A0A0L6UVR7</accession>
<reference evidence="1 2" key="1">
    <citation type="submission" date="2015-08" db="EMBL/GenBank/DDBJ databases">
        <title>Next Generation Sequencing and Analysis of the Genome of Puccinia sorghi L Schw, the Causal Agent of Maize Common Rust.</title>
        <authorList>
            <person name="Rochi L."/>
            <person name="Burguener G."/>
            <person name="Darino M."/>
            <person name="Turjanski A."/>
            <person name="Kreff E."/>
            <person name="Dieguez M.J."/>
            <person name="Sacco F."/>
        </authorList>
    </citation>
    <scope>NUCLEOTIDE SEQUENCE [LARGE SCALE GENOMIC DNA]</scope>
    <source>
        <strain evidence="1 2">RO10H11247</strain>
    </source>
</reference>
<evidence type="ECO:0000313" key="1">
    <source>
        <dbReference type="EMBL" id="KNZ51950.1"/>
    </source>
</evidence>
<dbReference type="EMBL" id="LAVV01008781">
    <property type="protein sequence ID" value="KNZ51950.1"/>
    <property type="molecule type" value="Genomic_DNA"/>
</dbReference>
<evidence type="ECO:0000313" key="2">
    <source>
        <dbReference type="Proteomes" id="UP000037035"/>
    </source>
</evidence>
<protein>
    <submittedName>
        <fullName evidence="1">Uncharacterized protein</fullName>
    </submittedName>
</protein>